<sequence length="253" mass="28184">MTTPERTVALAFFAHPDDAEILCAGTLLRLKDLGWQIHIATATAGDGGSMTLPADEIAEVRQREAASSARLIDGTYHCLGERDVKVVFNERAIQKAIDLFRQVNPTLVLTHPREDYMLDHEQVHLLARTAAFAFPVPNVSDQPRPEGATIPWLYYSDPIEGRNPYTGAESPCSTLVDVSSVIDRKVEMLACHASQRDWLRAHHGMDEYIEAMRRHGVMRGEQAGTAYAEAFQQHRGHPFPQNDLLSELLGDQS</sequence>
<dbReference type="GO" id="GO:0016811">
    <property type="term" value="F:hydrolase activity, acting on carbon-nitrogen (but not peptide) bonds, in linear amides"/>
    <property type="evidence" value="ECO:0007669"/>
    <property type="project" value="TreeGrafter"/>
</dbReference>
<organism evidence="1 2">
    <name type="scientific">Aeoliella straminimaris</name>
    <dbReference type="NCBI Taxonomy" id="2954799"/>
    <lineage>
        <taxon>Bacteria</taxon>
        <taxon>Pseudomonadati</taxon>
        <taxon>Planctomycetota</taxon>
        <taxon>Planctomycetia</taxon>
        <taxon>Pirellulales</taxon>
        <taxon>Lacipirellulaceae</taxon>
        <taxon>Aeoliella</taxon>
    </lineage>
</organism>
<comment type="caution">
    <text evidence="1">The sequence shown here is derived from an EMBL/GenBank/DDBJ whole genome shotgun (WGS) entry which is preliminary data.</text>
</comment>
<dbReference type="Gene3D" id="3.40.50.10320">
    <property type="entry name" value="LmbE-like"/>
    <property type="match status" value="1"/>
</dbReference>
<gene>
    <name evidence="1" type="ORF">NG895_20430</name>
</gene>
<dbReference type="Pfam" id="PF02585">
    <property type="entry name" value="PIG-L"/>
    <property type="match status" value="1"/>
</dbReference>
<dbReference type="EMBL" id="JAMXLR010000072">
    <property type="protein sequence ID" value="MCO6046272.1"/>
    <property type="molecule type" value="Genomic_DNA"/>
</dbReference>
<keyword evidence="2" id="KW-1185">Reference proteome</keyword>
<dbReference type="Proteomes" id="UP001155241">
    <property type="component" value="Unassembled WGS sequence"/>
</dbReference>
<dbReference type="PANTHER" id="PTHR12993">
    <property type="entry name" value="N-ACETYLGLUCOSAMINYL-PHOSPHATIDYLINOSITOL DE-N-ACETYLASE-RELATED"/>
    <property type="match status" value="1"/>
</dbReference>
<dbReference type="RefSeq" id="WP_252854386.1">
    <property type="nucleotide sequence ID" value="NZ_JAMXLR010000072.1"/>
</dbReference>
<protein>
    <submittedName>
        <fullName evidence="1">PIG-L family deacetylase</fullName>
    </submittedName>
</protein>
<evidence type="ECO:0000313" key="1">
    <source>
        <dbReference type="EMBL" id="MCO6046272.1"/>
    </source>
</evidence>
<dbReference type="InterPro" id="IPR003737">
    <property type="entry name" value="GlcNAc_PI_deacetylase-related"/>
</dbReference>
<dbReference type="AlphaFoldDB" id="A0A9X2JI84"/>
<dbReference type="PANTHER" id="PTHR12993:SF11">
    <property type="entry name" value="N-ACETYLGLUCOSAMINYL-PHOSPHATIDYLINOSITOL DE-N-ACETYLASE"/>
    <property type="match status" value="1"/>
</dbReference>
<accession>A0A9X2JI84</accession>
<name>A0A9X2JI84_9BACT</name>
<proteinExistence type="predicted"/>
<dbReference type="InterPro" id="IPR024078">
    <property type="entry name" value="LmbE-like_dom_sf"/>
</dbReference>
<reference evidence="1" key="1">
    <citation type="submission" date="2022-06" db="EMBL/GenBank/DDBJ databases">
        <title>Aeoliella straminimaris, a novel planctomycete from sediments.</title>
        <authorList>
            <person name="Vitorino I.R."/>
            <person name="Lage O.M."/>
        </authorList>
    </citation>
    <scope>NUCLEOTIDE SEQUENCE</scope>
    <source>
        <strain evidence="1">ICT_H6.2</strain>
    </source>
</reference>
<dbReference type="SUPFAM" id="SSF102588">
    <property type="entry name" value="LmbE-like"/>
    <property type="match status" value="1"/>
</dbReference>
<evidence type="ECO:0000313" key="2">
    <source>
        <dbReference type="Proteomes" id="UP001155241"/>
    </source>
</evidence>